<evidence type="ECO:0000259" key="11">
    <source>
        <dbReference type="Pfam" id="PF00725"/>
    </source>
</evidence>
<dbReference type="InterPro" id="IPR006108">
    <property type="entry name" value="3HC_DH_C"/>
</dbReference>
<reference evidence="13 14" key="1">
    <citation type="journal article" date="2006" name="Nat. Biotechnol.">
        <title>Complete genome of the mutualistic, N2-fixing grass endophyte Azoarcus sp. strain BH72.</title>
        <authorList>
            <person name="Krause A."/>
            <person name="Ramakumar A."/>
            <person name="Bartels D."/>
            <person name="Battistoni F."/>
            <person name="Bekel T."/>
            <person name="Boch J."/>
            <person name="Boehm M."/>
            <person name="Friedrich F."/>
            <person name="Hurek T."/>
            <person name="Krause L."/>
            <person name="Linke B."/>
            <person name="McHardy A.C."/>
            <person name="Sarkar A."/>
            <person name="Schneiker S."/>
            <person name="Syed A.A."/>
            <person name="Thauer R."/>
            <person name="Vorhoelter F.-J."/>
            <person name="Weidner S."/>
            <person name="Puehler A."/>
            <person name="Reinhold-Hurek B."/>
            <person name="Kaiser O."/>
            <person name="Goesmann A."/>
        </authorList>
    </citation>
    <scope>NUCLEOTIDE SEQUENCE [LARGE SCALE GENOMIC DNA]</scope>
    <source>
        <strain evidence="13 14">BH72</strain>
    </source>
</reference>
<dbReference type="RefSeq" id="WP_011764200.1">
    <property type="nucleotide sequence ID" value="NC_008702.1"/>
</dbReference>
<dbReference type="InterPro" id="IPR008927">
    <property type="entry name" value="6-PGluconate_DH-like_C_sf"/>
</dbReference>
<evidence type="ECO:0000256" key="7">
    <source>
        <dbReference type="ARBA" id="ARBA00023098"/>
    </source>
</evidence>
<evidence type="ECO:0000313" key="14">
    <source>
        <dbReference type="Proteomes" id="UP000002588"/>
    </source>
</evidence>
<dbReference type="PANTHER" id="PTHR43612:SF3">
    <property type="entry name" value="TRIFUNCTIONAL ENZYME SUBUNIT ALPHA, MITOCHONDRIAL"/>
    <property type="match status" value="1"/>
</dbReference>
<dbReference type="UniPathway" id="UPA00659"/>
<dbReference type="SUPFAM" id="SSF52096">
    <property type="entry name" value="ClpP/crotonase"/>
    <property type="match status" value="1"/>
</dbReference>
<dbReference type="STRING" id="62928.azo0465"/>
<keyword evidence="6" id="KW-0520">NAD</keyword>
<dbReference type="InterPro" id="IPR050136">
    <property type="entry name" value="FA_oxidation_alpha_subunit"/>
</dbReference>
<keyword evidence="14" id="KW-1185">Reference proteome</keyword>
<dbReference type="GO" id="GO:0004300">
    <property type="term" value="F:enoyl-CoA hydratase activity"/>
    <property type="evidence" value="ECO:0007669"/>
    <property type="project" value="TreeGrafter"/>
</dbReference>
<comment type="catalytic activity">
    <reaction evidence="10">
        <text>a (3S)-3-hydroxyacyl-CoA + NAD(+) = a 3-oxoacyl-CoA + NADH + H(+)</text>
        <dbReference type="Rhea" id="RHEA:22432"/>
        <dbReference type="ChEBI" id="CHEBI:15378"/>
        <dbReference type="ChEBI" id="CHEBI:57318"/>
        <dbReference type="ChEBI" id="CHEBI:57540"/>
        <dbReference type="ChEBI" id="CHEBI:57945"/>
        <dbReference type="ChEBI" id="CHEBI:90726"/>
        <dbReference type="EC" id="1.1.1.35"/>
    </reaction>
</comment>
<dbReference type="Pfam" id="PF00725">
    <property type="entry name" value="3HCDH"/>
    <property type="match status" value="1"/>
</dbReference>
<comment type="similarity">
    <text evidence="2">In the central section; belongs to the 3-hydroxyacyl-CoA dehydrogenase family.</text>
</comment>
<protein>
    <submittedName>
        <fullName evidence="13">Probable enoyl-CoA hydratase / 3-hydroxyacyl-CoA dehydrogenase</fullName>
        <ecNumber evidence="13">5.1.2.3</ecNumber>
    </submittedName>
</protein>
<dbReference type="CDD" id="cd06558">
    <property type="entry name" value="crotonase-like"/>
    <property type="match status" value="1"/>
</dbReference>
<keyword evidence="9" id="KW-0511">Multifunctional enzyme</keyword>
<dbReference type="Gene3D" id="3.90.226.10">
    <property type="entry name" value="2-enoyl-CoA Hydratase, Chain A, domain 1"/>
    <property type="match status" value="1"/>
</dbReference>
<evidence type="ECO:0000256" key="9">
    <source>
        <dbReference type="ARBA" id="ARBA00023268"/>
    </source>
</evidence>
<dbReference type="GO" id="GO:0070403">
    <property type="term" value="F:NAD+ binding"/>
    <property type="evidence" value="ECO:0007669"/>
    <property type="project" value="InterPro"/>
</dbReference>
<evidence type="ECO:0000256" key="8">
    <source>
        <dbReference type="ARBA" id="ARBA00023239"/>
    </source>
</evidence>
<dbReference type="GO" id="GO:0008692">
    <property type="term" value="F:3-hydroxybutyryl-CoA epimerase activity"/>
    <property type="evidence" value="ECO:0007669"/>
    <property type="project" value="UniProtKB-EC"/>
</dbReference>
<dbReference type="SUPFAM" id="SSF48179">
    <property type="entry name" value="6-phosphogluconate dehydrogenase C-terminal domain-like"/>
    <property type="match status" value="2"/>
</dbReference>
<dbReference type="eggNOG" id="COG1024">
    <property type="taxonomic scope" value="Bacteria"/>
</dbReference>
<keyword evidence="3" id="KW-0276">Fatty acid metabolism</keyword>
<dbReference type="InterPro" id="IPR036291">
    <property type="entry name" value="NAD(P)-bd_dom_sf"/>
</dbReference>
<gene>
    <name evidence="13" type="primary">fadB1</name>
    <name evidence="13" type="ordered locus">azo0465</name>
</gene>
<dbReference type="Pfam" id="PF00378">
    <property type="entry name" value="ECH_1"/>
    <property type="match status" value="1"/>
</dbReference>
<dbReference type="EMBL" id="AM406670">
    <property type="protein sequence ID" value="CAL93082.1"/>
    <property type="molecule type" value="Genomic_DNA"/>
</dbReference>
<dbReference type="InterPro" id="IPR013328">
    <property type="entry name" value="6PGD_dom2"/>
</dbReference>
<dbReference type="KEGG" id="azo:azo0465"/>
<evidence type="ECO:0000313" key="13">
    <source>
        <dbReference type="EMBL" id="CAL93082.1"/>
    </source>
</evidence>
<organism evidence="13 14">
    <name type="scientific">Azoarcus sp. (strain BH72)</name>
    <dbReference type="NCBI Taxonomy" id="418699"/>
    <lineage>
        <taxon>Bacteria</taxon>
        <taxon>Pseudomonadati</taxon>
        <taxon>Pseudomonadota</taxon>
        <taxon>Betaproteobacteria</taxon>
        <taxon>Rhodocyclales</taxon>
        <taxon>Zoogloeaceae</taxon>
        <taxon>Azoarcus</taxon>
    </lineage>
</organism>
<name>A1K2M7_AZOSB</name>
<comment type="pathway">
    <text evidence="1">Lipid metabolism; fatty acid beta-oxidation.</text>
</comment>
<dbReference type="EC" id="5.1.2.3" evidence="13"/>
<dbReference type="AlphaFoldDB" id="A1K2M7"/>
<evidence type="ECO:0000259" key="12">
    <source>
        <dbReference type="Pfam" id="PF02737"/>
    </source>
</evidence>
<dbReference type="eggNOG" id="COG1250">
    <property type="taxonomic scope" value="Bacteria"/>
</dbReference>
<feature type="domain" description="3-hydroxyacyl-CoA dehydrogenase NAD binding" evidence="12">
    <location>
        <begin position="313"/>
        <end position="488"/>
    </location>
</feature>
<evidence type="ECO:0000256" key="10">
    <source>
        <dbReference type="ARBA" id="ARBA00049556"/>
    </source>
</evidence>
<dbReference type="Pfam" id="PF02737">
    <property type="entry name" value="3HCDH_N"/>
    <property type="match status" value="1"/>
</dbReference>
<dbReference type="Gene3D" id="1.10.1040.10">
    <property type="entry name" value="N-(1-d-carboxylethyl)-l-norvaline Dehydrogenase, domain 2"/>
    <property type="match status" value="2"/>
</dbReference>
<keyword evidence="7" id="KW-0443">Lipid metabolism</keyword>
<evidence type="ECO:0000256" key="3">
    <source>
        <dbReference type="ARBA" id="ARBA00022832"/>
    </source>
</evidence>
<sequence>MNAVADLARSDWHHWRIERSPDAILWLWLDRAGASANTLSAAVLDEFEVVLAALEANLPAALVIASAKPAGFVAGADIEEFSALPDPHAARALVERGWRLFDRLAALRCPTLALIRGHCMGGGLELALACRYRLVVDEPATRLALPEVMLGIVPAWGGMRRLPALIGPVAALDMMLTGRSLDARRARRIGLADDCVPPRVMENAARVLVSSGQRPALPGLLARLLNGPLKPLVAARAQRQTAARVSRAHYPAPFAIIDIWARHGGNALAVPAGDPASLETIFASPTAHNLARVFFLRERLKGFGKQAAFAPRQVHVVGAGIMGGDIAAVCALAGLRVTLQDQGVDRIAPAIARAARLFERRLRGDARAQRLALDRLIPDPQGRGVAAADLVIEAISENLDAKRALFADLEARARPDALLATNTSSLRLADIAAGMRTPARLVGIHFFNPVAKMPLVEVVSAAATAAEDAARAAAFVRLLDKLALPVRDVPGFLVNAALAPYMLEALRCVEEGVAPAVVDAALTRFGMAMGPVELVDTVGLDVALAAGKALAAGAEVPPQLAARVAEGKLGRKTGEGYYRWAPQPGGEARIVGRAPVEAVPEGLAERVLAPLLAAVRHSVAEGVVADADLADAGLIFGAGFAPWTGGPLHHAQGRDFRIGASAAKQQTGPAPTTQQVSR</sequence>
<keyword evidence="4" id="KW-0442">Lipid degradation</keyword>
<dbReference type="InterPro" id="IPR029045">
    <property type="entry name" value="ClpP/crotonase-like_dom_sf"/>
</dbReference>
<dbReference type="GO" id="GO:0006635">
    <property type="term" value="P:fatty acid beta-oxidation"/>
    <property type="evidence" value="ECO:0007669"/>
    <property type="project" value="UniProtKB-UniPathway"/>
</dbReference>
<evidence type="ECO:0000256" key="6">
    <source>
        <dbReference type="ARBA" id="ARBA00023027"/>
    </source>
</evidence>
<proteinExistence type="inferred from homology"/>
<dbReference type="InterPro" id="IPR001753">
    <property type="entry name" value="Enoyl-CoA_hydra/iso"/>
</dbReference>
<dbReference type="Gene3D" id="3.40.50.720">
    <property type="entry name" value="NAD(P)-binding Rossmann-like Domain"/>
    <property type="match status" value="1"/>
</dbReference>
<evidence type="ECO:0000256" key="2">
    <source>
        <dbReference type="ARBA" id="ARBA00007005"/>
    </source>
</evidence>
<dbReference type="SUPFAM" id="SSF51735">
    <property type="entry name" value="NAD(P)-binding Rossmann-fold domains"/>
    <property type="match status" value="1"/>
</dbReference>
<keyword evidence="8" id="KW-0456">Lyase</keyword>
<dbReference type="PANTHER" id="PTHR43612">
    <property type="entry name" value="TRIFUNCTIONAL ENZYME SUBUNIT ALPHA"/>
    <property type="match status" value="1"/>
</dbReference>
<keyword evidence="5" id="KW-0560">Oxidoreductase</keyword>
<dbReference type="HOGENOM" id="CLU_009834_16_3_4"/>
<evidence type="ECO:0000256" key="5">
    <source>
        <dbReference type="ARBA" id="ARBA00023002"/>
    </source>
</evidence>
<dbReference type="GO" id="GO:0016509">
    <property type="term" value="F:long-chain (3S)-3-hydroxyacyl-CoA dehydrogenase (NAD+) activity"/>
    <property type="evidence" value="ECO:0007669"/>
    <property type="project" value="TreeGrafter"/>
</dbReference>
<dbReference type="InterPro" id="IPR006176">
    <property type="entry name" value="3-OHacyl-CoA_DH_NAD-bd"/>
</dbReference>
<keyword evidence="13" id="KW-0413">Isomerase</keyword>
<dbReference type="Proteomes" id="UP000002588">
    <property type="component" value="Chromosome"/>
</dbReference>
<evidence type="ECO:0000256" key="4">
    <source>
        <dbReference type="ARBA" id="ARBA00022963"/>
    </source>
</evidence>
<accession>A1K2M7</accession>
<feature type="domain" description="3-hydroxyacyl-CoA dehydrogenase C-terminal" evidence="11">
    <location>
        <begin position="491"/>
        <end position="580"/>
    </location>
</feature>
<evidence type="ECO:0000256" key="1">
    <source>
        <dbReference type="ARBA" id="ARBA00005005"/>
    </source>
</evidence>